<sequence length="89" mass="8797">MNAIEMFANGPSGGEVRPLAVVEAALPTSCFWAALAGGAFGVLAQAAVNRYVAAHYGSHLTAESPVASSAVSVALSGDQLLALASGHTA</sequence>
<dbReference type="EMBL" id="QUNO01000026">
    <property type="protein sequence ID" value="REH28571.1"/>
    <property type="molecule type" value="Genomic_DNA"/>
</dbReference>
<evidence type="ECO:0000313" key="2">
    <source>
        <dbReference type="Proteomes" id="UP000256269"/>
    </source>
</evidence>
<proteinExistence type="predicted"/>
<protein>
    <submittedName>
        <fullName evidence="1">Uncharacterized protein</fullName>
    </submittedName>
</protein>
<evidence type="ECO:0000313" key="1">
    <source>
        <dbReference type="EMBL" id="REH28571.1"/>
    </source>
</evidence>
<dbReference type="RefSeq" id="WP_116181361.1">
    <property type="nucleotide sequence ID" value="NZ_CP144375.1"/>
</dbReference>
<dbReference type="AlphaFoldDB" id="A0A3E0GUK7"/>
<name>A0A3E0GUK7_9PSEU</name>
<accession>A0A3E0GUK7</accession>
<dbReference type="Proteomes" id="UP000256269">
    <property type="component" value="Unassembled WGS sequence"/>
</dbReference>
<organism evidence="1 2">
    <name type="scientific">Kutzneria buriramensis</name>
    <dbReference type="NCBI Taxonomy" id="1045776"/>
    <lineage>
        <taxon>Bacteria</taxon>
        <taxon>Bacillati</taxon>
        <taxon>Actinomycetota</taxon>
        <taxon>Actinomycetes</taxon>
        <taxon>Pseudonocardiales</taxon>
        <taxon>Pseudonocardiaceae</taxon>
        <taxon>Kutzneria</taxon>
    </lineage>
</organism>
<gene>
    <name evidence="1" type="ORF">BCF44_12613</name>
</gene>
<reference evidence="1 2" key="1">
    <citation type="submission" date="2018-08" db="EMBL/GenBank/DDBJ databases">
        <title>Genomic Encyclopedia of Archaeal and Bacterial Type Strains, Phase II (KMG-II): from individual species to whole genera.</title>
        <authorList>
            <person name="Goeker M."/>
        </authorList>
    </citation>
    <scope>NUCLEOTIDE SEQUENCE [LARGE SCALE GENOMIC DNA]</scope>
    <source>
        <strain evidence="1 2">DSM 45791</strain>
    </source>
</reference>
<keyword evidence="2" id="KW-1185">Reference proteome</keyword>
<comment type="caution">
    <text evidence="1">The sequence shown here is derived from an EMBL/GenBank/DDBJ whole genome shotgun (WGS) entry which is preliminary data.</text>
</comment>